<dbReference type="Proteomes" id="UP001214201">
    <property type="component" value="Chromosome"/>
</dbReference>
<proteinExistence type="predicted"/>
<dbReference type="InterPro" id="IPR013783">
    <property type="entry name" value="Ig-like_fold"/>
</dbReference>
<dbReference type="EMBL" id="CP082214">
    <property type="protein sequence ID" value="WDM72759.1"/>
    <property type="molecule type" value="Genomic_DNA"/>
</dbReference>
<evidence type="ECO:0000313" key="1">
    <source>
        <dbReference type="EMBL" id="WDM72759.1"/>
    </source>
</evidence>
<name>A0ABY7YG21_9XANT</name>
<accession>A0ABY7YG21</accession>
<keyword evidence="2" id="KW-1185">Reference proteome</keyword>
<evidence type="ECO:0000313" key="2">
    <source>
        <dbReference type="Proteomes" id="UP001214201"/>
    </source>
</evidence>
<evidence type="ECO:0008006" key="3">
    <source>
        <dbReference type="Google" id="ProtNLM"/>
    </source>
</evidence>
<protein>
    <recommendedName>
        <fullName evidence="3">Chitin-binding type-3 domain-containing protein</fullName>
    </recommendedName>
</protein>
<organism evidence="1 2">
    <name type="scientific">Xanthomonas cucurbitae</name>
    <dbReference type="NCBI Taxonomy" id="56453"/>
    <lineage>
        <taxon>Bacteria</taxon>
        <taxon>Pseudomonadati</taxon>
        <taxon>Pseudomonadota</taxon>
        <taxon>Gammaproteobacteria</taxon>
        <taxon>Lysobacterales</taxon>
        <taxon>Lysobacteraceae</taxon>
        <taxon>Xanthomonas</taxon>
    </lineage>
</organism>
<dbReference type="Gene3D" id="2.60.120.260">
    <property type="entry name" value="Galactose-binding domain-like"/>
    <property type="match status" value="1"/>
</dbReference>
<gene>
    <name evidence="1" type="ORF">K6978_06350</name>
</gene>
<dbReference type="InterPro" id="IPR036573">
    <property type="entry name" value="CBM_sf_5/12"/>
</dbReference>
<dbReference type="RefSeq" id="WP_274396978.1">
    <property type="nucleotide sequence ID" value="NZ_CP082213.1"/>
</dbReference>
<reference evidence="1 2" key="1">
    <citation type="submission" date="2021-08" db="EMBL/GenBank/DDBJ databases">
        <title>Genome sequences of Xanthomonas cucurbitae isolates from 5 Midwestern US states.</title>
        <authorList>
            <person name="Hind S.R."/>
        </authorList>
    </citation>
    <scope>NUCLEOTIDE SEQUENCE [LARGE SCALE GENOMIC DNA]</scope>
    <source>
        <strain evidence="1 2">OH_261</strain>
    </source>
</reference>
<dbReference type="SUPFAM" id="SSF49265">
    <property type="entry name" value="Fibronectin type III"/>
    <property type="match status" value="1"/>
</dbReference>
<dbReference type="Gene3D" id="2.10.10.20">
    <property type="entry name" value="Carbohydrate-binding module superfamily 5/12"/>
    <property type="match status" value="1"/>
</dbReference>
<dbReference type="InterPro" id="IPR036116">
    <property type="entry name" value="FN3_sf"/>
</dbReference>
<dbReference type="SUPFAM" id="SSF51055">
    <property type="entry name" value="Carbohydrate binding domain"/>
    <property type="match status" value="1"/>
</dbReference>
<sequence>MSRPVLLIEIGAGPLPAVTPVSRPRGSWVPVVYQAPPINPPAGVIPTPVNDGVLLQWEPVAGVDVVYIIDRSAAAEGPWLEIDRTTATRYLYSDGTNSVWYFRIRASINGRSGDGSVVRAQLDMTTEKIRQEFLAAAARDKQIAEEALASANKAREDAIAHADALNAALGDLVNADEWNDISLYPKGDFVRHDGRLYRAELENSGVVPAGNPSTWQNVGNYSSAGEAIAAALDMANQTASELEAEASRLSGVIARLPAGDGQVAPSAWVSEGFTALANTDAALGRRLGTVETRMPDGTGGLATSARVTAVDEAAAWRNEVMAQRVGVVETRMPSGIGLLATSAGVNAVDQARISGDQALGQRLETTNAAVSGKADTSALNALSSQVQQIGNQANATSTAVTAVVAKTNINANMLRNPTWARGSQAWVLPTGAAVLNRPDFGAYAVLAPSNGGAAIEQFANAGGGIYTLSGEIWKDDGSGVGRLEIGVFGPNGFIGSDTVIADTGSWAAWKRFQISINAPPGTTRVQARFIAERSPGNTYFRRAKLEPGLIATLWTDDTSVADQASATQSLEARMTVNENGVASYLASWNLALDVNGRIVGIRSANNGTTGTIDFVFDRVRFLSPSSGGARSEQINGNYFVYAPNGVRVIGMGWSI</sequence>
<dbReference type="Gene3D" id="2.60.40.10">
    <property type="entry name" value="Immunoglobulins"/>
    <property type="match status" value="1"/>
</dbReference>